<comment type="caution">
    <text evidence="8">The sequence shown here is derived from an EMBL/GenBank/DDBJ whole genome shotgun (WGS) entry which is preliminary data.</text>
</comment>
<feature type="region of interest" description="Disordered" evidence="6">
    <location>
        <begin position="131"/>
        <end position="179"/>
    </location>
</feature>
<dbReference type="CDD" id="cd10017">
    <property type="entry name" value="B3_DNA"/>
    <property type="match status" value="1"/>
</dbReference>
<dbReference type="InterPro" id="IPR003340">
    <property type="entry name" value="B3_DNA-bd"/>
</dbReference>
<feature type="compositionally biased region" description="Polar residues" evidence="6">
    <location>
        <begin position="301"/>
        <end position="314"/>
    </location>
</feature>
<dbReference type="PANTHER" id="PTHR31391:SF157">
    <property type="entry name" value="B3 DOMAIN-CONTAINING PROTEIN REM16"/>
    <property type="match status" value="1"/>
</dbReference>
<dbReference type="GO" id="GO:0003677">
    <property type="term" value="F:DNA binding"/>
    <property type="evidence" value="ECO:0007669"/>
    <property type="project" value="UniProtKB-KW"/>
</dbReference>
<dbReference type="Gene3D" id="2.40.330.10">
    <property type="entry name" value="DNA-binding pseudobarrel domain"/>
    <property type="match status" value="1"/>
</dbReference>
<dbReference type="EMBL" id="JBJXBP010000003">
    <property type="protein sequence ID" value="KAL3839269.1"/>
    <property type="molecule type" value="Genomic_DNA"/>
</dbReference>
<dbReference type="GO" id="GO:0005634">
    <property type="term" value="C:nucleus"/>
    <property type="evidence" value="ECO:0007669"/>
    <property type="project" value="UniProtKB-SubCell"/>
</dbReference>
<evidence type="ECO:0000259" key="7">
    <source>
        <dbReference type="SMART" id="SM01019"/>
    </source>
</evidence>
<proteinExistence type="predicted"/>
<evidence type="ECO:0000256" key="3">
    <source>
        <dbReference type="ARBA" id="ARBA00023125"/>
    </source>
</evidence>
<dbReference type="PANTHER" id="PTHR31391">
    <property type="entry name" value="B3 DOMAIN-CONTAINING PROTEIN OS11G0197600-RELATED"/>
    <property type="match status" value="1"/>
</dbReference>
<sequence length="314" mass="36144">MGEECMQSRKCEEGMYWSNFQTVRFCQILSGRFHQQLSIPTKFTNNLRDKLTGPVALGGPSGSIWYFGLLTAFVEDHSLEENEILIFKYNGNTRFDVLIFDHENLCDSKKKKKYSHSESVCSSKRKRSIEKNDVEQYQAKKQKSVATRSRPSRRQPTQANSRDHRRTIRGRRGSSCAPSMELKSRRRAVTLEKKEKAQTFAIVAAVEDIFIVVMLPSQSTRVSSWYNSIPSEWLKKLQIDKTKYHYKGYGGAIWEFYICLFNLVSQKSDAIILDIKFRIIEEVIPPSNLFAQPKSRDNGRGLTSNGHTTSESEE</sequence>
<feature type="compositionally biased region" description="Polar residues" evidence="6">
    <location>
        <begin position="144"/>
        <end position="160"/>
    </location>
</feature>
<name>A0ABD3TQ83_9LAMI</name>
<protein>
    <recommendedName>
        <fullName evidence="7">TF-B3 domain-containing protein</fullName>
    </recommendedName>
</protein>
<evidence type="ECO:0000256" key="2">
    <source>
        <dbReference type="ARBA" id="ARBA00023015"/>
    </source>
</evidence>
<keyword evidence="5" id="KW-0539">Nucleus</keyword>
<keyword evidence="9" id="KW-1185">Reference proteome</keyword>
<comment type="subcellular location">
    <subcellularLocation>
        <location evidence="1">Nucleus</location>
    </subcellularLocation>
</comment>
<evidence type="ECO:0000256" key="1">
    <source>
        <dbReference type="ARBA" id="ARBA00004123"/>
    </source>
</evidence>
<evidence type="ECO:0000256" key="5">
    <source>
        <dbReference type="ARBA" id="ARBA00023242"/>
    </source>
</evidence>
<reference evidence="8 9" key="1">
    <citation type="submission" date="2024-12" db="EMBL/GenBank/DDBJ databases">
        <title>The unique morphological basis and parallel evolutionary history of personate flowers in Penstemon.</title>
        <authorList>
            <person name="Depatie T.H."/>
            <person name="Wessinger C.A."/>
        </authorList>
    </citation>
    <scope>NUCLEOTIDE SEQUENCE [LARGE SCALE GENOMIC DNA]</scope>
    <source>
        <strain evidence="8">WTNN_2</strain>
        <tissue evidence="8">Leaf</tissue>
    </source>
</reference>
<evidence type="ECO:0000313" key="8">
    <source>
        <dbReference type="EMBL" id="KAL3839269.1"/>
    </source>
</evidence>
<feature type="compositionally biased region" description="Basic residues" evidence="6">
    <location>
        <begin position="163"/>
        <end position="172"/>
    </location>
</feature>
<dbReference type="SUPFAM" id="SSF101936">
    <property type="entry name" value="DNA-binding pseudobarrel domain"/>
    <property type="match status" value="1"/>
</dbReference>
<feature type="region of interest" description="Disordered" evidence="6">
    <location>
        <begin position="291"/>
        <end position="314"/>
    </location>
</feature>
<evidence type="ECO:0000256" key="4">
    <source>
        <dbReference type="ARBA" id="ARBA00023163"/>
    </source>
</evidence>
<keyword evidence="3" id="KW-0238">DNA-binding</keyword>
<dbReference type="AlphaFoldDB" id="A0ABD3TQ83"/>
<accession>A0ABD3TQ83</accession>
<dbReference type="SMART" id="SM01019">
    <property type="entry name" value="B3"/>
    <property type="match status" value="1"/>
</dbReference>
<dbReference type="InterPro" id="IPR015300">
    <property type="entry name" value="DNA-bd_pseudobarrel_sf"/>
</dbReference>
<gene>
    <name evidence="8" type="ORF">ACJIZ3_023860</name>
</gene>
<dbReference type="Proteomes" id="UP001634393">
    <property type="component" value="Unassembled WGS sequence"/>
</dbReference>
<feature type="domain" description="TF-B3" evidence="7">
    <location>
        <begin position="25"/>
        <end position="103"/>
    </location>
</feature>
<dbReference type="InterPro" id="IPR044837">
    <property type="entry name" value="REM16-like"/>
</dbReference>
<evidence type="ECO:0000256" key="6">
    <source>
        <dbReference type="SAM" id="MobiDB-lite"/>
    </source>
</evidence>
<organism evidence="8 9">
    <name type="scientific">Penstemon smallii</name>
    <dbReference type="NCBI Taxonomy" id="265156"/>
    <lineage>
        <taxon>Eukaryota</taxon>
        <taxon>Viridiplantae</taxon>
        <taxon>Streptophyta</taxon>
        <taxon>Embryophyta</taxon>
        <taxon>Tracheophyta</taxon>
        <taxon>Spermatophyta</taxon>
        <taxon>Magnoliopsida</taxon>
        <taxon>eudicotyledons</taxon>
        <taxon>Gunneridae</taxon>
        <taxon>Pentapetalae</taxon>
        <taxon>asterids</taxon>
        <taxon>lamiids</taxon>
        <taxon>Lamiales</taxon>
        <taxon>Plantaginaceae</taxon>
        <taxon>Cheloneae</taxon>
        <taxon>Penstemon</taxon>
    </lineage>
</organism>
<evidence type="ECO:0000313" key="9">
    <source>
        <dbReference type="Proteomes" id="UP001634393"/>
    </source>
</evidence>
<keyword evidence="4" id="KW-0804">Transcription</keyword>
<keyword evidence="2" id="KW-0805">Transcription regulation</keyword>